<evidence type="ECO:0000313" key="2">
    <source>
        <dbReference type="Proteomes" id="UP000286990"/>
    </source>
</evidence>
<accession>A0A3R8Q366</accession>
<dbReference type="AlphaFoldDB" id="A0A3R8Q366"/>
<dbReference type="EMBL" id="QUSX01000002">
    <property type="protein sequence ID" value="RRQ48823.1"/>
    <property type="molecule type" value="Genomic_DNA"/>
</dbReference>
<evidence type="ECO:0000313" key="1">
    <source>
        <dbReference type="EMBL" id="RRQ48823.1"/>
    </source>
</evidence>
<name>A0A3R8Q366_9FLAO</name>
<gene>
    <name evidence="1" type="ORF">DZC72_14240</name>
</gene>
<proteinExistence type="predicted"/>
<protein>
    <submittedName>
        <fullName evidence="1">Uncharacterized protein</fullName>
    </submittedName>
</protein>
<dbReference type="Proteomes" id="UP000286990">
    <property type="component" value="Unassembled WGS sequence"/>
</dbReference>
<organism evidence="1 2">
    <name type="scientific">Maribacter algicola</name>
    <dbReference type="NCBI Taxonomy" id="2498892"/>
    <lineage>
        <taxon>Bacteria</taxon>
        <taxon>Pseudomonadati</taxon>
        <taxon>Bacteroidota</taxon>
        <taxon>Flavobacteriia</taxon>
        <taxon>Flavobacteriales</taxon>
        <taxon>Flavobacteriaceae</taxon>
        <taxon>Maribacter</taxon>
    </lineage>
</organism>
<reference evidence="2" key="1">
    <citation type="submission" date="2018-12" db="EMBL/GenBank/DDBJ databases">
        <title>Maribacter lutimaris sp. nov., isolated from marine sediment.</title>
        <authorList>
            <person name="Kim K.K."/>
        </authorList>
    </citation>
    <scope>NUCLEOTIDE SEQUENCE [LARGE SCALE GENOMIC DNA]</scope>
    <source>
        <strain evidence="2">PoM-212</strain>
    </source>
</reference>
<comment type="caution">
    <text evidence="1">The sequence shown here is derived from an EMBL/GenBank/DDBJ whole genome shotgun (WGS) entry which is preliminary data.</text>
</comment>
<sequence>MPQKRTEHIIHPDEIEIGPFQLQLMFGKSFKEDFELYLGNIFCECEIPTKRLVHYKSYLNNLNDVALKGKCSGCGGIAVRYIETGERQGIDRIANKIRSLNKS</sequence>
<keyword evidence="2" id="KW-1185">Reference proteome</keyword>